<keyword evidence="1" id="KW-0175">Coiled coil</keyword>
<organism evidence="4 5">
    <name type="scientific">Actinomortierella ambigua</name>
    <dbReference type="NCBI Taxonomy" id="1343610"/>
    <lineage>
        <taxon>Eukaryota</taxon>
        <taxon>Fungi</taxon>
        <taxon>Fungi incertae sedis</taxon>
        <taxon>Mucoromycota</taxon>
        <taxon>Mortierellomycotina</taxon>
        <taxon>Mortierellomycetes</taxon>
        <taxon>Mortierellales</taxon>
        <taxon>Mortierellaceae</taxon>
        <taxon>Actinomortierella</taxon>
    </lineage>
</organism>
<dbReference type="InterPro" id="IPR035892">
    <property type="entry name" value="C2_domain_sf"/>
</dbReference>
<feature type="compositionally biased region" description="Acidic residues" evidence="2">
    <location>
        <begin position="1499"/>
        <end position="1508"/>
    </location>
</feature>
<dbReference type="Proteomes" id="UP000807716">
    <property type="component" value="Unassembled WGS sequence"/>
</dbReference>
<feature type="coiled-coil region" evidence="1">
    <location>
        <begin position="1038"/>
        <end position="1095"/>
    </location>
</feature>
<feature type="compositionally biased region" description="Low complexity" evidence="2">
    <location>
        <begin position="1001"/>
        <end position="1020"/>
    </location>
</feature>
<dbReference type="EMBL" id="JAAAJB010000079">
    <property type="protein sequence ID" value="KAG0267222.1"/>
    <property type="molecule type" value="Genomic_DNA"/>
</dbReference>
<feature type="compositionally biased region" description="Low complexity" evidence="2">
    <location>
        <begin position="1435"/>
        <end position="1466"/>
    </location>
</feature>
<evidence type="ECO:0000259" key="3">
    <source>
        <dbReference type="PROSITE" id="PS50004"/>
    </source>
</evidence>
<feature type="region of interest" description="Disordered" evidence="2">
    <location>
        <begin position="460"/>
        <end position="485"/>
    </location>
</feature>
<feature type="compositionally biased region" description="Low complexity" evidence="2">
    <location>
        <begin position="1361"/>
        <end position="1372"/>
    </location>
</feature>
<feature type="compositionally biased region" description="Low complexity" evidence="2">
    <location>
        <begin position="766"/>
        <end position="782"/>
    </location>
</feature>
<name>A0A9P6QF32_9FUNG</name>
<dbReference type="InterPro" id="IPR039893">
    <property type="entry name" value="CEP120-like"/>
</dbReference>
<feature type="region of interest" description="Disordered" evidence="2">
    <location>
        <begin position="1351"/>
        <end position="1466"/>
    </location>
</feature>
<feature type="domain" description="C2" evidence="3">
    <location>
        <begin position="1"/>
        <end position="130"/>
    </location>
</feature>
<dbReference type="InterPro" id="IPR000008">
    <property type="entry name" value="C2_dom"/>
</dbReference>
<feature type="compositionally biased region" description="Low complexity" evidence="2">
    <location>
        <begin position="818"/>
        <end position="852"/>
    </location>
</feature>
<evidence type="ECO:0000313" key="4">
    <source>
        <dbReference type="EMBL" id="KAG0267222.1"/>
    </source>
</evidence>
<feature type="compositionally biased region" description="Acidic residues" evidence="2">
    <location>
        <begin position="1216"/>
        <end position="1227"/>
    </location>
</feature>
<feature type="compositionally biased region" description="Acidic residues" evidence="2">
    <location>
        <begin position="1400"/>
        <end position="1427"/>
    </location>
</feature>
<accession>A0A9P6QF32</accession>
<feature type="region of interest" description="Disordered" evidence="2">
    <location>
        <begin position="1169"/>
        <end position="1190"/>
    </location>
</feature>
<dbReference type="InterPro" id="IPR022136">
    <property type="entry name" value="DUF3668"/>
</dbReference>
<feature type="region of interest" description="Disordered" evidence="2">
    <location>
        <begin position="974"/>
        <end position="1028"/>
    </location>
</feature>
<gene>
    <name evidence="4" type="ORF">DFQ27_009003</name>
</gene>
<evidence type="ECO:0000256" key="1">
    <source>
        <dbReference type="SAM" id="Coils"/>
    </source>
</evidence>
<feature type="region of interest" description="Disordered" evidence="2">
    <location>
        <begin position="721"/>
        <end position="852"/>
    </location>
</feature>
<sequence length="1530" mass="171131">MNRVSGAPRYTILVTVVEGRYFLKDPDCNLIVQCQFNDALFIENAETNSHSYPEILSTDPAEQTPYPIWDTELAWDLDAEVLDILRAERASLKITCFAVHQTTREERPLGHIILDLAEASEPESSDEHWVALHSDDTAAAGFRGLSPELKIAFAIDDGIAESAPTIDTLLTSIESVTATTPTTDEHVEIVDREIEEEDLELTPRVKNPILQDMYHDHHHQRDQDIESHLNLDDGASHEDQDSMVPDQYYEHHRQSSLDSRVPSMQSRIQSMSIDIPVAVGETLIPAEVVDQGFLQLGLGRDYFLFTITLQSVRNIDQLVDRYAAQNGKNPMVVSQQLYLYYTFLGNHLATQHLVGHGSSPIEETSLRLKSSMESMYQHFREDEQLVIHLCHKDSLLGTVTIPLDLILMHGTANLFHASLQFYPFDPADGLYSPESAPPEDSLIQVAMHITRDLNTLSVPSTPAVRRSSQGANSTTGGRRIPPPRPAAIEVDAARKILSYSSASSRSPKRHDYKFSIELHSFKSHIRHLNNVSLRYNYRPFGPKSTQPPIHVKRGVEATLPEASRTFQLCQTPEALANQLQTPLVVEVWVEHPDSRESIFYASGQIPLSDILKEPSSPSAEGGSLQVMESRFRVYSKGESVPTGEIQSSCSLEDLGEYVDSQQSEIFSTTPVHSMELESKGFEQRYQQHRREQSQDQLQQQQMLLEEQLRSPRAVTQFAEGYSERDREMSHSYGGHHHAHHQSNQSRQSHQSHHHHHHHNHQRNSSRHLSGTSPSSSSRVTSTGAQRPPSVRLSQVRHLSTAHQSSHSHSHHPYGKAGSPSSKQQPQQQNQQHQQQQQQQQLSSSSLSNAAAPQVDYHQALKQQLAKQIELNKQIELDLLRRSPISNLPLTLHQTLSSSSNSAVRSAAFGDGMRSPGIDEMMSAGVVVEDEQQSRAIQKMKDLKGLDYQVQKQLVALEFRERKLQRAEEALQRQQAHFQKALERQHAEGGNGNSGSGGSGGLQHHQQQQQQSQHQHPLGSGPQSSLPNANDYFLLQDRFRALQRQNQLMEAEFSQYRQEHPAHINMTTINSLMATIQELESANAKLQNDVMFAKNYKEHYKALWTHSLQEISAIRQDLQMGMEIKMMQATNEADQMRVLSSLGMHAHHSHHSHHNNLAREEVVAAAIPMSSGRHGGGKAMRHHNHHHRGDEVSLLRGVKTELEMLQQQHKQQQQQYQDDDEEDGDMSWEQDRRHLPHSRDGKDDDDSVVPSGGRGGLSGNGSGSSKGGAPSRQGSGHAEHDQRHHYQQQQQQQHPRHQSSKRGNRQYQYQYNQYSGDEMASSFQSSILSSNDGKKGYGDHMDPEVLLEMMMASSGGGSVKPSSRSMMGAAASSINTSSSKQRGAMRRPQLQTQRSGHSFLEGDDDDDFDGRLEEEEEDEEEEDQEAEDSFVAAVPASSRVAGGRRAVAGTGAAGSLSGRLHQQAQQQLQQSYLQRYLATTAAQRAVGGGRRMATGKSEDEGGDLDEDEQDDTLVDLGLLRHSVPLMPTTSS</sequence>
<proteinExistence type="predicted"/>
<reference evidence="4" key="1">
    <citation type="journal article" date="2020" name="Fungal Divers.">
        <title>Resolving the Mortierellaceae phylogeny through synthesis of multi-gene phylogenetics and phylogenomics.</title>
        <authorList>
            <person name="Vandepol N."/>
            <person name="Liber J."/>
            <person name="Desiro A."/>
            <person name="Na H."/>
            <person name="Kennedy M."/>
            <person name="Barry K."/>
            <person name="Grigoriev I.V."/>
            <person name="Miller A.N."/>
            <person name="O'Donnell K."/>
            <person name="Stajich J.E."/>
            <person name="Bonito G."/>
        </authorList>
    </citation>
    <scope>NUCLEOTIDE SEQUENCE</scope>
    <source>
        <strain evidence="4">BC1065</strain>
    </source>
</reference>
<feature type="coiled-coil region" evidence="1">
    <location>
        <begin position="671"/>
        <end position="710"/>
    </location>
</feature>
<dbReference type="PROSITE" id="PS50004">
    <property type="entry name" value="C2"/>
    <property type="match status" value="1"/>
</dbReference>
<feature type="compositionally biased region" description="Low complexity" evidence="2">
    <location>
        <begin position="1205"/>
        <end position="1215"/>
    </location>
</feature>
<protein>
    <recommendedName>
        <fullName evidence="3">C2 domain-containing protein</fullName>
    </recommendedName>
</protein>
<feature type="compositionally biased region" description="Gly residues" evidence="2">
    <location>
        <begin position="988"/>
        <end position="1000"/>
    </location>
</feature>
<dbReference type="GO" id="GO:0005815">
    <property type="term" value="C:microtubule organizing center"/>
    <property type="evidence" value="ECO:0007669"/>
    <property type="project" value="TreeGrafter"/>
</dbReference>
<feature type="compositionally biased region" description="Basic residues" evidence="2">
    <location>
        <begin position="749"/>
        <end position="765"/>
    </location>
</feature>
<comment type="caution">
    <text evidence="4">The sequence shown here is derived from an EMBL/GenBank/DDBJ whole genome shotgun (WGS) entry which is preliminary data.</text>
</comment>
<dbReference type="Pfam" id="PF12416">
    <property type="entry name" value="DUF3668"/>
    <property type="match status" value="1"/>
</dbReference>
<dbReference type="PANTHER" id="PTHR21574">
    <property type="entry name" value="CENTROSOMAL PROTEIN OF 120 KDA"/>
    <property type="match status" value="1"/>
</dbReference>
<feature type="region of interest" description="Disordered" evidence="2">
    <location>
        <begin position="1204"/>
        <end position="1303"/>
    </location>
</feature>
<feature type="compositionally biased region" description="Polar residues" evidence="2">
    <location>
        <begin position="460"/>
        <end position="476"/>
    </location>
</feature>
<feature type="compositionally biased region" description="Basic and acidic residues" evidence="2">
    <location>
        <begin position="1228"/>
        <end position="1241"/>
    </location>
</feature>
<feature type="compositionally biased region" description="Gly residues" evidence="2">
    <location>
        <begin position="1251"/>
        <end position="1265"/>
    </location>
</feature>
<feature type="compositionally biased region" description="Basic residues" evidence="2">
    <location>
        <begin position="1293"/>
        <end position="1303"/>
    </location>
</feature>
<dbReference type="Gene3D" id="2.60.40.150">
    <property type="entry name" value="C2 domain"/>
    <property type="match status" value="1"/>
</dbReference>
<evidence type="ECO:0000256" key="2">
    <source>
        <dbReference type="SAM" id="MobiDB-lite"/>
    </source>
</evidence>
<feature type="region of interest" description="Disordered" evidence="2">
    <location>
        <begin position="1482"/>
        <end position="1508"/>
    </location>
</feature>
<feature type="compositionally biased region" description="Basic residues" evidence="2">
    <location>
        <begin position="1174"/>
        <end position="1186"/>
    </location>
</feature>
<dbReference type="PANTHER" id="PTHR21574:SF0">
    <property type="entry name" value="CENTROSOMAL PROTEIN OF 120 KDA"/>
    <property type="match status" value="1"/>
</dbReference>
<keyword evidence="5" id="KW-1185">Reference proteome</keyword>
<evidence type="ECO:0000313" key="5">
    <source>
        <dbReference type="Proteomes" id="UP000807716"/>
    </source>
</evidence>
<dbReference type="OrthoDB" id="332250at2759"/>
<dbReference type="GO" id="GO:0010564">
    <property type="term" value="P:regulation of cell cycle process"/>
    <property type="evidence" value="ECO:0007669"/>
    <property type="project" value="TreeGrafter"/>
</dbReference>